<feature type="transmembrane region" description="Helical" evidence="7">
    <location>
        <begin position="44"/>
        <end position="67"/>
    </location>
</feature>
<comment type="caution">
    <text evidence="8">The sequence shown here is derived from an EMBL/GenBank/DDBJ whole genome shotgun (WGS) entry which is preliminary data.</text>
</comment>
<keyword evidence="2" id="KW-0813">Transport</keyword>
<protein>
    <recommendedName>
        <fullName evidence="10">Energy-coupling factor ABC transporter permease</fullName>
    </recommendedName>
</protein>
<keyword evidence="4 7" id="KW-0812">Transmembrane</keyword>
<reference evidence="8 9" key="1">
    <citation type="submission" date="2019-06" db="EMBL/GenBank/DDBJ databases">
        <title>Whole genome sequence for Cellvibrionaceae sp. R142.</title>
        <authorList>
            <person name="Wang G."/>
        </authorList>
    </citation>
    <scope>NUCLEOTIDE SEQUENCE [LARGE SCALE GENOMIC DNA]</scope>
    <source>
        <strain evidence="8 9">R142</strain>
    </source>
</reference>
<keyword evidence="3" id="KW-1003">Cell membrane</keyword>
<dbReference type="GO" id="GO:0005886">
    <property type="term" value="C:plasma membrane"/>
    <property type="evidence" value="ECO:0007669"/>
    <property type="project" value="UniProtKB-SubCell"/>
</dbReference>
<feature type="transmembrane region" description="Helical" evidence="7">
    <location>
        <begin position="12"/>
        <end position="32"/>
    </location>
</feature>
<dbReference type="Proteomes" id="UP000319732">
    <property type="component" value="Unassembled WGS sequence"/>
</dbReference>
<organism evidence="8 9">
    <name type="scientific">Exilibacterium tricleocarpae</name>
    <dbReference type="NCBI Taxonomy" id="2591008"/>
    <lineage>
        <taxon>Bacteria</taxon>
        <taxon>Pseudomonadati</taxon>
        <taxon>Pseudomonadota</taxon>
        <taxon>Gammaproteobacteria</taxon>
        <taxon>Cellvibrionales</taxon>
        <taxon>Cellvibrionaceae</taxon>
        <taxon>Exilibacterium</taxon>
    </lineage>
</organism>
<sequence>MNILIAPDTTLFWTALATNGLFLAAALRYAPWHAVLRVAVRQHALLGATLALGVFWHLQVAVGEVIAIHPLAITTLTIVFGWSLAVVAGTLACGIFQLLGDGLWYAWPVDSLLSVILPASATWLVLLIIERITWKNLFTYMLGAGFAGAMLSVLACGAGALALFWLTGAQPLLAVTREHFYLYGLLMFPEGFINGAMVSVITVFWPQMVKTYDDDTYLGR</sequence>
<gene>
    <name evidence="8" type="ORF">FKG94_02625</name>
</gene>
<evidence type="ECO:0000313" key="8">
    <source>
        <dbReference type="EMBL" id="TQV85105.1"/>
    </source>
</evidence>
<feature type="transmembrane region" description="Helical" evidence="7">
    <location>
        <begin position="141"/>
        <end position="168"/>
    </location>
</feature>
<feature type="transmembrane region" description="Helical" evidence="7">
    <location>
        <begin position="79"/>
        <end position="99"/>
    </location>
</feature>
<keyword evidence="9" id="KW-1185">Reference proteome</keyword>
<proteinExistence type="predicted"/>
<feature type="transmembrane region" description="Helical" evidence="7">
    <location>
        <begin position="180"/>
        <end position="205"/>
    </location>
</feature>
<evidence type="ECO:0000256" key="4">
    <source>
        <dbReference type="ARBA" id="ARBA00022692"/>
    </source>
</evidence>
<dbReference type="OrthoDB" id="5297929at2"/>
<dbReference type="GO" id="GO:0000041">
    <property type="term" value="P:transition metal ion transport"/>
    <property type="evidence" value="ECO:0007669"/>
    <property type="project" value="InterPro"/>
</dbReference>
<evidence type="ECO:0000256" key="3">
    <source>
        <dbReference type="ARBA" id="ARBA00022475"/>
    </source>
</evidence>
<evidence type="ECO:0000256" key="6">
    <source>
        <dbReference type="ARBA" id="ARBA00023136"/>
    </source>
</evidence>
<dbReference type="RefSeq" id="WP_142902652.1">
    <property type="nucleotide sequence ID" value="NZ_ML660088.1"/>
</dbReference>
<keyword evidence="5 7" id="KW-1133">Transmembrane helix</keyword>
<dbReference type="Pfam" id="PF01891">
    <property type="entry name" value="CbiM"/>
    <property type="match status" value="1"/>
</dbReference>
<accession>A0A545U6K4</accession>
<comment type="subcellular location">
    <subcellularLocation>
        <location evidence="1">Cell membrane</location>
        <topology evidence="1">Multi-pass membrane protein</topology>
    </subcellularLocation>
</comment>
<evidence type="ECO:0000256" key="5">
    <source>
        <dbReference type="ARBA" id="ARBA00022989"/>
    </source>
</evidence>
<feature type="transmembrane region" description="Helical" evidence="7">
    <location>
        <begin position="111"/>
        <end position="129"/>
    </location>
</feature>
<name>A0A545U6K4_9GAMM</name>
<evidence type="ECO:0008006" key="10">
    <source>
        <dbReference type="Google" id="ProtNLM"/>
    </source>
</evidence>
<dbReference type="Gene3D" id="1.10.1760.20">
    <property type="match status" value="1"/>
</dbReference>
<dbReference type="AlphaFoldDB" id="A0A545U6K4"/>
<evidence type="ECO:0000256" key="1">
    <source>
        <dbReference type="ARBA" id="ARBA00004651"/>
    </source>
</evidence>
<evidence type="ECO:0000313" key="9">
    <source>
        <dbReference type="Proteomes" id="UP000319732"/>
    </source>
</evidence>
<evidence type="ECO:0000256" key="7">
    <source>
        <dbReference type="SAM" id="Phobius"/>
    </source>
</evidence>
<dbReference type="EMBL" id="VHSG01000004">
    <property type="protein sequence ID" value="TQV85105.1"/>
    <property type="molecule type" value="Genomic_DNA"/>
</dbReference>
<keyword evidence="6 7" id="KW-0472">Membrane</keyword>
<dbReference type="InterPro" id="IPR002751">
    <property type="entry name" value="CbiM/NikMN"/>
</dbReference>
<evidence type="ECO:0000256" key="2">
    <source>
        <dbReference type="ARBA" id="ARBA00022448"/>
    </source>
</evidence>